<dbReference type="RefSeq" id="WP_073206659.1">
    <property type="nucleotide sequence ID" value="NZ_FRCL01000003.1"/>
</dbReference>
<feature type="transmembrane region" description="Helical" evidence="6">
    <location>
        <begin position="48"/>
        <end position="75"/>
    </location>
</feature>
<proteinExistence type="predicted"/>
<feature type="transmembrane region" description="Helical" evidence="6">
    <location>
        <begin position="210"/>
        <end position="232"/>
    </location>
</feature>
<dbReference type="GO" id="GO:0044341">
    <property type="term" value="P:sodium-dependent phosphate transport"/>
    <property type="evidence" value="ECO:0007669"/>
    <property type="project" value="InterPro"/>
</dbReference>
<sequence>MDTFNHFLKLAAGIGLFLFAMYLLEESLKNLSGRRFKLFLQHITKNKLGAVMGGVIITGILQSSSMVTLMLLAFVGAGVFSIRNAMAIILGANLGTTVNSWLIASLGFKVDIEVIAYPAICLGGIFLILFSNRKSMKYLAYFLFGFGLLFIGLSFMKTAMESQVQDFDFSKYVEMPKIVFIFIGFLITLIVQSSSVTMALTLSALHAGAISFPIAATIALGSETGTIIKIVLGAIGGNASKKRIVLGNLFFNIFITGLAFLFLNPILLLITDVLNIKDPLIGLATFSSLINFLAILVFFPILNSFTKFLELFFKDTDAASVAFISHATIKEPETSLDLLRMETKYFIHNSMLFNLELFKIDTLPLRKNDDFKTINEKRNFFSKTIEEKYEFLKQLQGEIQSFYLELRTQLEGEQQAQLNQIISAVRSAMHAVKSVKDIGTNITNLRNSSKDIKYNFFIHHKKETENLYLELYSMLTQGKNASFEELQHLFDSIQNNYSTALNTFYTEAVNAPIEKIDITTVINFNRELFTSNKAMVMAIKEIVLDEKQAEIFNEVPKYKT</sequence>
<keyword evidence="5 6" id="KW-0472">Membrane</keyword>
<feature type="transmembrane region" description="Helical" evidence="6">
    <location>
        <begin position="280"/>
        <end position="302"/>
    </location>
</feature>
<keyword evidence="8" id="KW-1185">Reference proteome</keyword>
<reference evidence="8" key="1">
    <citation type="submission" date="2016-11" db="EMBL/GenBank/DDBJ databases">
        <authorList>
            <person name="Varghese N."/>
            <person name="Submissions S."/>
        </authorList>
    </citation>
    <scope>NUCLEOTIDE SEQUENCE [LARGE SCALE GENOMIC DNA]</scope>
    <source>
        <strain evidence="8">CGMCC 1.2749</strain>
    </source>
</reference>
<accession>A0A1M7HJS3</accession>
<dbReference type="Pfam" id="PF02690">
    <property type="entry name" value="Na_Pi_cotrans"/>
    <property type="match status" value="2"/>
</dbReference>
<evidence type="ECO:0000256" key="5">
    <source>
        <dbReference type="ARBA" id="ARBA00023136"/>
    </source>
</evidence>
<name>A0A1M7HJS3_9FLAO</name>
<dbReference type="InterPro" id="IPR003841">
    <property type="entry name" value="Na/Pi_transpt"/>
</dbReference>
<evidence type="ECO:0000256" key="4">
    <source>
        <dbReference type="ARBA" id="ARBA00022989"/>
    </source>
</evidence>
<evidence type="ECO:0000256" key="3">
    <source>
        <dbReference type="ARBA" id="ARBA00022692"/>
    </source>
</evidence>
<feature type="transmembrane region" description="Helical" evidence="6">
    <location>
        <begin position="178"/>
        <end position="204"/>
    </location>
</feature>
<gene>
    <name evidence="7" type="ORF">SAMN05216269_103298</name>
</gene>
<feature type="transmembrane region" description="Helical" evidence="6">
    <location>
        <begin position="244"/>
        <end position="268"/>
    </location>
</feature>
<dbReference type="PANTHER" id="PTHR10010">
    <property type="entry name" value="SOLUTE CARRIER FAMILY 34 SODIUM PHOSPHATE , MEMBER 2-RELATED"/>
    <property type="match status" value="1"/>
</dbReference>
<dbReference type="Proteomes" id="UP000184092">
    <property type="component" value="Unassembled WGS sequence"/>
</dbReference>
<evidence type="ECO:0000313" key="8">
    <source>
        <dbReference type="Proteomes" id="UP000184092"/>
    </source>
</evidence>
<dbReference type="OrthoDB" id="9763003at2"/>
<keyword evidence="4 6" id="KW-1133">Transmembrane helix</keyword>
<feature type="transmembrane region" description="Helical" evidence="6">
    <location>
        <begin position="114"/>
        <end position="132"/>
    </location>
</feature>
<evidence type="ECO:0000256" key="1">
    <source>
        <dbReference type="ARBA" id="ARBA00004651"/>
    </source>
</evidence>
<dbReference type="NCBIfam" id="NF037997">
    <property type="entry name" value="Na_Pi_symport"/>
    <property type="match status" value="1"/>
</dbReference>
<dbReference type="PANTHER" id="PTHR10010:SF46">
    <property type="entry name" value="SODIUM-DEPENDENT PHOSPHATE TRANSPORT PROTEIN 2B"/>
    <property type="match status" value="1"/>
</dbReference>
<dbReference type="AlphaFoldDB" id="A0A1M7HJS3"/>
<feature type="transmembrane region" description="Helical" evidence="6">
    <location>
        <begin position="138"/>
        <end position="157"/>
    </location>
</feature>
<feature type="transmembrane region" description="Helical" evidence="6">
    <location>
        <begin position="6"/>
        <end position="28"/>
    </location>
</feature>
<evidence type="ECO:0000313" key="7">
    <source>
        <dbReference type="EMBL" id="SHM28563.1"/>
    </source>
</evidence>
<comment type="subcellular location">
    <subcellularLocation>
        <location evidence="1">Cell membrane</location>
        <topology evidence="1">Multi-pass membrane protein</topology>
    </subcellularLocation>
</comment>
<protein>
    <submittedName>
        <fullName evidence="7">Phosphate:Na+ symporter</fullName>
    </submittedName>
</protein>
<feature type="transmembrane region" description="Helical" evidence="6">
    <location>
        <begin position="81"/>
        <end position="102"/>
    </location>
</feature>
<dbReference type="GO" id="GO:0005886">
    <property type="term" value="C:plasma membrane"/>
    <property type="evidence" value="ECO:0007669"/>
    <property type="project" value="UniProtKB-SubCell"/>
</dbReference>
<dbReference type="GO" id="GO:0005436">
    <property type="term" value="F:sodium:phosphate symporter activity"/>
    <property type="evidence" value="ECO:0007669"/>
    <property type="project" value="InterPro"/>
</dbReference>
<keyword evidence="3 6" id="KW-0812">Transmembrane</keyword>
<dbReference type="EMBL" id="FRCL01000003">
    <property type="protein sequence ID" value="SHM28563.1"/>
    <property type="molecule type" value="Genomic_DNA"/>
</dbReference>
<dbReference type="STRING" id="178356.SAMN05216269_103298"/>
<keyword evidence="2" id="KW-1003">Cell membrane</keyword>
<evidence type="ECO:0000256" key="2">
    <source>
        <dbReference type="ARBA" id="ARBA00022475"/>
    </source>
</evidence>
<evidence type="ECO:0000256" key="6">
    <source>
        <dbReference type="SAM" id="Phobius"/>
    </source>
</evidence>
<organism evidence="7 8">
    <name type="scientific">Flavobacterium xinjiangense</name>
    <dbReference type="NCBI Taxonomy" id="178356"/>
    <lineage>
        <taxon>Bacteria</taxon>
        <taxon>Pseudomonadati</taxon>
        <taxon>Bacteroidota</taxon>
        <taxon>Flavobacteriia</taxon>
        <taxon>Flavobacteriales</taxon>
        <taxon>Flavobacteriaceae</taxon>
        <taxon>Flavobacterium</taxon>
    </lineage>
</organism>